<sequence>MPFPHLRAPSRQPVTSARRSVQAERDDICDDTISAAHSAFPSANVWPCVPPSSLGRYCKARLRKSTINWHTRLYRHSEDGEPKMMIFRDPARSLMSIQPRKPGLGS</sequence>
<dbReference type="AlphaFoldDB" id="D4Z0R2"/>
<organism evidence="2 3">
    <name type="scientific">Sphingobium indicum (strain DSM 16413 / CCM 7287 / MTCC 6362 / UT26 / NBRC 101211 / UT26S)</name>
    <name type="common">Sphingobium japonicum</name>
    <dbReference type="NCBI Taxonomy" id="452662"/>
    <lineage>
        <taxon>Bacteria</taxon>
        <taxon>Pseudomonadati</taxon>
        <taxon>Pseudomonadota</taxon>
        <taxon>Alphaproteobacteria</taxon>
        <taxon>Sphingomonadales</taxon>
        <taxon>Sphingomonadaceae</taxon>
        <taxon>Sphingobium</taxon>
    </lineage>
</organism>
<evidence type="ECO:0000256" key="1">
    <source>
        <dbReference type="SAM" id="MobiDB-lite"/>
    </source>
</evidence>
<proteinExistence type="predicted"/>
<feature type="region of interest" description="Disordered" evidence="1">
    <location>
        <begin position="1"/>
        <end position="25"/>
    </location>
</feature>
<evidence type="ECO:0000313" key="2">
    <source>
        <dbReference type="EMBL" id="BAI96194.1"/>
    </source>
</evidence>
<dbReference type="Proteomes" id="UP000007753">
    <property type="component" value="Chromosome 1"/>
</dbReference>
<gene>
    <name evidence="2" type="ordered locus">SJA_C1-13600</name>
</gene>
<dbReference type="KEGG" id="sjp:SJA_C1-13600"/>
<dbReference type="HOGENOM" id="CLU_2221536_0_0_5"/>
<protein>
    <submittedName>
        <fullName evidence="2">Uncharacterized protein</fullName>
    </submittedName>
</protein>
<dbReference type="EMBL" id="AP010803">
    <property type="protein sequence ID" value="BAI96194.1"/>
    <property type="molecule type" value="Genomic_DNA"/>
</dbReference>
<reference evidence="2 3" key="1">
    <citation type="journal article" date="2010" name="J. Bacteriol.">
        <title>Complete genome sequence of the representative gamma-hexachlorocyclohexane-degrading bacterium Sphingobium japonicum UT26.</title>
        <authorList>
            <person name="Nagata Y."/>
            <person name="Ohtsubo Y."/>
            <person name="Endo R."/>
            <person name="Ichikawa N."/>
            <person name="Ankai A."/>
            <person name="Oguchi A."/>
            <person name="Fukui S."/>
            <person name="Fujita N."/>
            <person name="Tsuda M."/>
        </authorList>
    </citation>
    <scope>NUCLEOTIDE SEQUENCE [LARGE SCALE GENOMIC DNA]</scope>
    <source>
        <strain evidence="3">DSM 16413 / CCM 7287 / MTCC 6362 / UT26 / NBRC 101211 / UT26S</strain>
    </source>
</reference>
<accession>D4Z0R2</accession>
<keyword evidence="3" id="KW-1185">Reference proteome</keyword>
<evidence type="ECO:0000313" key="3">
    <source>
        <dbReference type="Proteomes" id="UP000007753"/>
    </source>
</evidence>
<name>D4Z0R2_SPHIU</name>